<feature type="compositionally biased region" description="Acidic residues" evidence="1">
    <location>
        <begin position="23"/>
        <end position="43"/>
    </location>
</feature>
<accession>A0A3P7JRL1</accession>
<proteinExistence type="predicted"/>
<evidence type="ECO:0000313" key="2">
    <source>
        <dbReference type="EMBL" id="VDM82679.1"/>
    </source>
</evidence>
<dbReference type="Proteomes" id="UP000270094">
    <property type="component" value="Unassembled WGS sequence"/>
</dbReference>
<dbReference type="AlphaFoldDB" id="A0A3P7JRL1"/>
<organism evidence="2 3">
    <name type="scientific">Strongylus vulgaris</name>
    <name type="common">Blood worm</name>
    <dbReference type="NCBI Taxonomy" id="40348"/>
    <lineage>
        <taxon>Eukaryota</taxon>
        <taxon>Metazoa</taxon>
        <taxon>Ecdysozoa</taxon>
        <taxon>Nematoda</taxon>
        <taxon>Chromadorea</taxon>
        <taxon>Rhabditida</taxon>
        <taxon>Rhabditina</taxon>
        <taxon>Rhabditomorpha</taxon>
        <taxon>Strongyloidea</taxon>
        <taxon>Strongylidae</taxon>
        <taxon>Strongylus</taxon>
    </lineage>
</organism>
<reference evidence="2 3" key="1">
    <citation type="submission" date="2018-11" db="EMBL/GenBank/DDBJ databases">
        <authorList>
            <consortium name="Pathogen Informatics"/>
        </authorList>
    </citation>
    <scope>NUCLEOTIDE SEQUENCE [LARGE SCALE GENOMIC DNA]</scope>
</reference>
<evidence type="ECO:0000256" key="1">
    <source>
        <dbReference type="SAM" id="MobiDB-lite"/>
    </source>
</evidence>
<sequence>MEEDTSVSELLRKREELLRLLQEEDEDVDYEVSDGESEEENDGKEEKEMENKYETDEPRPPSVKRARLDDAEEEKITGKAKMVPVRLKMLPPQYLRVMSESSGSCSQKAVEDDQEMLDDEDGDGEELDVHEILEEAVDKIKKEAADADSARIV</sequence>
<name>A0A3P7JRL1_STRVU</name>
<feature type="compositionally biased region" description="Basic and acidic residues" evidence="1">
    <location>
        <begin position="66"/>
        <end position="77"/>
    </location>
</feature>
<gene>
    <name evidence="2" type="ORF">SVUK_LOCUS17677</name>
</gene>
<dbReference type="EMBL" id="UYYB01118811">
    <property type="protein sequence ID" value="VDM82679.1"/>
    <property type="molecule type" value="Genomic_DNA"/>
</dbReference>
<evidence type="ECO:0000313" key="3">
    <source>
        <dbReference type="Proteomes" id="UP000270094"/>
    </source>
</evidence>
<feature type="region of interest" description="Disordered" evidence="1">
    <location>
        <begin position="98"/>
        <end position="124"/>
    </location>
</feature>
<feature type="region of interest" description="Disordered" evidence="1">
    <location>
        <begin position="21"/>
        <end position="79"/>
    </location>
</feature>
<protein>
    <submittedName>
        <fullName evidence="2">Uncharacterized protein</fullName>
    </submittedName>
</protein>
<keyword evidence="3" id="KW-1185">Reference proteome</keyword>
<feature type="compositionally biased region" description="Acidic residues" evidence="1">
    <location>
        <begin position="112"/>
        <end position="124"/>
    </location>
</feature>
<feature type="compositionally biased region" description="Basic and acidic residues" evidence="1">
    <location>
        <begin position="44"/>
        <end position="59"/>
    </location>
</feature>